<gene>
    <name evidence="1" type="ORF">HMPREF1421_01579</name>
</gene>
<accession>M3R2X9</accession>
<evidence type="ECO:0000313" key="2">
    <source>
        <dbReference type="Proteomes" id="UP000011872"/>
    </source>
</evidence>
<evidence type="ECO:0000313" key="1">
    <source>
        <dbReference type="EMBL" id="EMH27076.1"/>
    </source>
</evidence>
<dbReference type="EMBL" id="APDY01000076">
    <property type="protein sequence ID" value="EMH27076.1"/>
    <property type="molecule type" value="Genomic_DNA"/>
</dbReference>
<dbReference type="PATRIC" id="fig|1159049.3.peg.1489"/>
<dbReference type="Proteomes" id="UP000011872">
    <property type="component" value="Unassembled WGS sequence"/>
</dbReference>
<sequence length="62" mass="7101">MEHVRGFGVIAGGYLKNEMTNYETISHHSFNGSRNATTLKFQHKLEFKNLANVFFVYFSCAP</sequence>
<reference evidence="1 2" key="1">
    <citation type="submission" date="2012-12" db="EMBL/GenBank/DDBJ databases">
        <authorList>
            <person name="Weinstock G."/>
            <person name="Sodergren E."/>
            <person name="Lobos E.A."/>
            <person name="Fulton L."/>
            <person name="Fulton R."/>
            <person name="Courtney L."/>
            <person name="Fronick C."/>
            <person name="O'Laughlin M."/>
            <person name="Godfrey J."/>
            <person name="Wilson R.M."/>
            <person name="Miner T."/>
            <person name="Farmer C."/>
            <person name="Delehaunty K."/>
            <person name="Cordes M."/>
            <person name="Minx P."/>
            <person name="Tomlinson C."/>
            <person name="Chen J."/>
            <person name="Wollam A."/>
            <person name="Pepin K.H."/>
            <person name="Bhonagiri V."/>
            <person name="Zhang X."/>
            <person name="Suruliraj S."/>
            <person name="Antonio M."/>
            <person name="Secka O."/>
            <person name="Thomas J."/>
            <person name="Warren W."/>
            <person name="Mitreva M."/>
            <person name="Mardis E.R."/>
            <person name="Wilson R.K."/>
        </authorList>
    </citation>
    <scope>NUCLEOTIDE SEQUENCE [LARGE SCALE GENOMIC DNA]</scope>
    <source>
        <strain evidence="1 2">GAM265BSii</strain>
    </source>
</reference>
<comment type="caution">
    <text evidence="1">The sequence shown here is derived from an EMBL/GenBank/DDBJ whole genome shotgun (WGS) entry which is preliminary data.</text>
</comment>
<protein>
    <submittedName>
        <fullName evidence="1">Uncharacterized protein</fullName>
    </submittedName>
</protein>
<dbReference type="AlphaFoldDB" id="M3R2X9"/>
<name>M3R2X9_HELPX</name>
<dbReference type="HOGENOM" id="CLU_2954235_0_0_7"/>
<proteinExistence type="predicted"/>
<organism evidence="1 2">
    <name type="scientific">Helicobacter pylori GAM265BSii</name>
    <dbReference type="NCBI Taxonomy" id="1159049"/>
    <lineage>
        <taxon>Bacteria</taxon>
        <taxon>Pseudomonadati</taxon>
        <taxon>Campylobacterota</taxon>
        <taxon>Epsilonproteobacteria</taxon>
        <taxon>Campylobacterales</taxon>
        <taxon>Helicobacteraceae</taxon>
        <taxon>Helicobacter</taxon>
    </lineage>
</organism>